<proteinExistence type="predicted"/>
<gene>
    <name evidence="1" type="ORF">GALL_518320</name>
</gene>
<dbReference type="EMBL" id="MLJW01006490">
    <property type="protein sequence ID" value="OIQ66596.1"/>
    <property type="molecule type" value="Genomic_DNA"/>
</dbReference>
<protein>
    <recommendedName>
        <fullName evidence="2">Aspartate/glutamate racemase family protein</fullName>
    </recommendedName>
</protein>
<name>A0A1J5PGB6_9ZZZZ</name>
<organism evidence="1">
    <name type="scientific">mine drainage metagenome</name>
    <dbReference type="NCBI Taxonomy" id="410659"/>
    <lineage>
        <taxon>unclassified sequences</taxon>
        <taxon>metagenomes</taxon>
        <taxon>ecological metagenomes</taxon>
    </lineage>
</organism>
<reference evidence="1" key="1">
    <citation type="submission" date="2016-10" db="EMBL/GenBank/DDBJ databases">
        <title>Sequence of Gallionella enrichment culture.</title>
        <authorList>
            <person name="Poehlein A."/>
            <person name="Muehling M."/>
            <person name="Daniel R."/>
        </authorList>
    </citation>
    <scope>NUCLEOTIDE SEQUENCE</scope>
</reference>
<dbReference type="AlphaFoldDB" id="A0A1J5PGB6"/>
<accession>A0A1J5PGB6</accession>
<evidence type="ECO:0008006" key="2">
    <source>
        <dbReference type="Google" id="ProtNLM"/>
    </source>
</evidence>
<dbReference type="NCBIfam" id="NF005679">
    <property type="entry name" value="PRK07475.1"/>
    <property type="match status" value="1"/>
</dbReference>
<evidence type="ECO:0000313" key="1">
    <source>
        <dbReference type="EMBL" id="OIQ66596.1"/>
    </source>
</evidence>
<comment type="caution">
    <text evidence="1">The sequence shown here is derived from an EMBL/GenBank/DDBJ whole genome shotgun (WGS) entry which is preliminary data.</text>
</comment>
<sequence>MEIKTDPAKIGILCWEAGQVPKGLLQLEGLVGNSTNPASYDYAVRFQRVRGANVHTILEKPDQAVLSTMIADTRMLVAQGIKAISTSCGFNAIFQRELAQAAGVPVFTSSLLQVPFARQIHGPKSEIGVITANANALSSEHLKSVGIADLDGLHIIGLEECAEWNKIFSQPDVEIDLDIIEQEILGAAWRAVEAHPSIRAFVLECTDLPPYSAAIQHQSGLPVFDFITMMNYLYSTI</sequence>